<sequence>MPRRALSICTTPGCPEYTNGGRCTSCRAQAEARRGTATQRGYGTSHRRRFRAAVLARDPNCTCADTSHGHDDPCGQPSRHADHWPKDRRALAASGQDPDDPRHGRGLCGPCHSRETAAHQPGGWAADQA</sequence>
<evidence type="ECO:0000313" key="2">
    <source>
        <dbReference type="EMBL" id="MDT6983747.1"/>
    </source>
</evidence>
<evidence type="ECO:0000256" key="1">
    <source>
        <dbReference type="SAM" id="MobiDB-lite"/>
    </source>
</evidence>
<evidence type="ECO:0000313" key="3">
    <source>
        <dbReference type="Proteomes" id="UP001249760"/>
    </source>
</evidence>
<gene>
    <name evidence="2" type="ORF">QNO04_09755</name>
</gene>
<reference evidence="2 3" key="1">
    <citation type="submission" date="2023-05" db="EMBL/GenBank/DDBJ databases">
        <title>Streptomyces fuscus sp. nov., a brown-black pigment producing actinomyces isolated from dry sand of Sea duck farm.</title>
        <authorList>
            <person name="Xie J."/>
            <person name="Shen N."/>
        </authorList>
    </citation>
    <scope>NUCLEOTIDE SEQUENCE [LARGE SCALE GENOMIC DNA]</scope>
    <source>
        <strain evidence="2 3">CGMCC 4.1745</strain>
    </source>
</reference>
<dbReference type="Proteomes" id="UP001249760">
    <property type="component" value="Unassembled WGS sequence"/>
</dbReference>
<organism evidence="2 3">
    <name type="scientific">Streptomyces lusitanus</name>
    <dbReference type="NCBI Taxonomy" id="68232"/>
    <lineage>
        <taxon>Bacteria</taxon>
        <taxon>Bacillati</taxon>
        <taxon>Actinomycetota</taxon>
        <taxon>Actinomycetes</taxon>
        <taxon>Kitasatosporales</taxon>
        <taxon>Streptomycetaceae</taxon>
        <taxon>Streptomyces</taxon>
    </lineage>
</organism>
<feature type="region of interest" description="Disordered" evidence="1">
    <location>
        <begin position="65"/>
        <end position="129"/>
    </location>
</feature>
<proteinExistence type="predicted"/>
<accession>A0ABU3JP71</accession>
<keyword evidence="3" id="KW-1185">Reference proteome</keyword>
<dbReference type="RefSeq" id="WP_394306021.1">
    <property type="nucleotide sequence ID" value="NZ_JASKMA010000006.1"/>
</dbReference>
<name>A0ABU3JP71_9ACTN</name>
<protein>
    <submittedName>
        <fullName evidence="2">Holin</fullName>
    </submittedName>
</protein>
<dbReference type="EMBL" id="JASKMA010000006">
    <property type="protein sequence ID" value="MDT6983747.1"/>
    <property type="molecule type" value="Genomic_DNA"/>
</dbReference>
<feature type="compositionally biased region" description="Basic and acidic residues" evidence="1">
    <location>
        <begin position="67"/>
        <end position="90"/>
    </location>
</feature>
<comment type="caution">
    <text evidence="2">The sequence shown here is derived from an EMBL/GenBank/DDBJ whole genome shotgun (WGS) entry which is preliminary data.</text>
</comment>